<feature type="compositionally biased region" description="Polar residues" evidence="1">
    <location>
        <begin position="131"/>
        <end position="171"/>
    </location>
</feature>
<organism evidence="2 3">
    <name type="scientific">Streblomastix strix</name>
    <dbReference type="NCBI Taxonomy" id="222440"/>
    <lineage>
        <taxon>Eukaryota</taxon>
        <taxon>Metamonada</taxon>
        <taxon>Preaxostyla</taxon>
        <taxon>Oxymonadida</taxon>
        <taxon>Streblomastigidae</taxon>
        <taxon>Streblomastix</taxon>
    </lineage>
</organism>
<dbReference type="Proteomes" id="UP000324800">
    <property type="component" value="Unassembled WGS sequence"/>
</dbReference>
<accession>A0A5J4UWR0</accession>
<sequence length="302" mass="34107">MDNQSKQEQTGTLKINNISGMELEHRNNDAINNEADEEVGNGSTNLISAADTIAIISNRKKRGKADWTNPIYKSLIHTRRTSYHIHEPRDEQESKDSRMGQPDQVVKKSISRSGMVDSVNQEQQTKEHRNAQNLSNNNNGRVSREMGSNATNTGIGHTKNIETVESENPNIEQKRNNSDFTSIELFLANIATQPLVIPEGKDGQYNSMLQLNQRQSQSRFEKIGRLDPSIHRIITMGSQVQAHSWNQQHGSGLAIEARSFGRLFNRQVNAIASARRVGDSNHSRLLRNKEKYKTSKILLNRK</sequence>
<name>A0A5J4UWR0_9EUKA</name>
<proteinExistence type="predicted"/>
<evidence type="ECO:0000313" key="2">
    <source>
        <dbReference type="EMBL" id="KAA6374753.1"/>
    </source>
</evidence>
<dbReference type="AlphaFoldDB" id="A0A5J4UWR0"/>
<protein>
    <submittedName>
        <fullName evidence="2">Uncharacterized protein</fullName>
    </submittedName>
</protein>
<feature type="region of interest" description="Disordered" evidence="1">
    <location>
        <begin position="80"/>
        <end position="176"/>
    </location>
</feature>
<reference evidence="2 3" key="1">
    <citation type="submission" date="2019-03" db="EMBL/GenBank/DDBJ databases">
        <title>Single cell metagenomics reveals metabolic interactions within the superorganism composed of flagellate Streblomastix strix and complex community of Bacteroidetes bacteria on its surface.</title>
        <authorList>
            <person name="Treitli S.C."/>
            <person name="Kolisko M."/>
            <person name="Husnik F."/>
            <person name="Keeling P."/>
            <person name="Hampl V."/>
        </authorList>
    </citation>
    <scope>NUCLEOTIDE SEQUENCE [LARGE SCALE GENOMIC DNA]</scope>
    <source>
        <strain evidence="2">ST1C</strain>
    </source>
</reference>
<dbReference type="EMBL" id="SNRW01011738">
    <property type="protein sequence ID" value="KAA6374753.1"/>
    <property type="molecule type" value="Genomic_DNA"/>
</dbReference>
<feature type="compositionally biased region" description="Basic and acidic residues" evidence="1">
    <location>
        <begin position="84"/>
        <end position="98"/>
    </location>
</feature>
<evidence type="ECO:0000256" key="1">
    <source>
        <dbReference type="SAM" id="MobiDB-lite"/>
    </source>
</evidence>
<evidence type="ECO:0000313" key="3">
    <source>
        <dbReference type="Proteomes" id="UP000324800"/>
    </source>
</evidence>
<gene>
    <name evidence="2" type="ORF">EZS28_029719</name>
</gene>
<comment type="caution">
    <text evidence="2">The sequence shown here is derived from an EMBL/GenBank/DDBJ whole genome shotgun (WGS) entry which is preliminary data.</text>
</comment>